<dbReference type="AlphaFoldDB" id="A0A4Y7IYA5"/>
<dbReference type="EMBL" id="CM010717">
    <property type="protein sequence ID" value="RZC53874.1"/>
    <property type="molecule type" value="Genomic_DNA"/>
</dbReference>
<protein>
    <submittedName>
        <fullName evidence="1">Uncharacterized protein</fullName>
    </submittedName>
</protein>
<sequence length="94" mass="10888">MVAALFRYNMWVVVRLALQLRGNNYIEELTTGWGKAAHYLSKRENKIKRPEDDDKPGEMKPDDFPEELKNILWQDAFGTSVYKALPLIADDSIM</sequence>
<name>A0A4Y7IYA5_PAPSO</name>
<reference evidence="1 2" key="1">
    <citation type="journal article" date="2018" name="Science">
        <title>The opium poppy genome and morphinan production.</title>
        <authorList>
            <person name="Guo L."/>
            <person name="Winzer T."/>
            <person name="Yang X."/>
            <person name="Li Y."/>
            <person name="Ning Z."/>
            <person name="He Z."/>
            <person name="Teodor R."/>
            <person name="Lu Y."/>
            <person name="Bowser T.A."/>
            <person name="Graham I.A."/>
            <person name="Ye K."/>
        </authorList>
    </citation>
    <scope>NUCLEOTIDE SEQUENCE [LARGE SCALE GENOMIC DNA]</scope>
    <source>
        <strain evidence="2">cv. HN1</strain>
        <tissue evidence="1">Leaves</tissue>
    </source>
</reference>
<evidence type="ECO:0000313" key="1">
    <source>
        <dbReference type="EMBL" id="RZC53874.1"/>
    </source>
</evidence>
<accession>A0A4Y7IYA5</accession>
<keyword evidence="2" id="KW-1185">Reference proteome</keyword>
<dbReference type="Proteomes" id="UP000316621">
    <property type="component" value="Chromosome 3"/>
</dbReference>
<organism evidence="1 2">
    <name type="scientific">Papaver somniferum</name>
    <name type="common">Opium poppy</name>
    <dbReference type="NCBI Taxonomy" id="3469"/>
    <lineage>
        <taxon>Eukaryota</taxon>
        <taxon>Viridiplantae</taxon>
        <taxon>Streptophyta</taxon>
        <taxon>Embryophyta</taxon>
        <taxon>Tracheophyta</taxon>
        <taxon>Spermatophyta</taxon>
        <taxon>Magnoliopsida</taxon>
        <taxon>Ranunculales</taxon>
        <taxon>Papaveraceae</taxon>
        <taxon>Papaveroideae</taxon>
        <taxon>Papaver</taxon>
    </lineage>
</organism>
<evidence type="ECO:0000313" key="2">
    <source>
        <dbReference type="Proteomes" id="UP000316621"/>
    </source>
</evidence>
<proteinExistence type="predicted"/>
<dbReference type="Gramene" id="RZC53874">
    <property type="protein sequence ID" value="RZC53874"/>
    <property type="gene ID" value="C5167_012739"/>
</dbReference>
<gene>
    <name evidence="1" type="ORF">C5167_012739</name>
</gene>